<gene>
    <name evidence="2" type="ORF">OE88DRAFT_1737111</name>
</gene>
<dbReference type="Proteomes" id="UP000305948">
    <property type="component" value="Unassembled WGS sequence"/>
</dbReference>
<proteinExistence type="inferred from homology"/>
<reference evidence="2 3" key="1">
    <citation type="journal article" date="2019" name="Nat. Ecol. Evol.">
        <title>Megaphylogeny resolves global patterns of mushroom evolution.</title>
        <authorList>
            <person name="Varga T."/>
            <person name="Krizsan K."/>
            <person name="Foldi C."/>
            <person name="Dima B."/>
            <person name="Sanchez-Garcia M."/>
            <person name="Sanchez-Ramirez S."/>
            <person name="Szollosi G.J."/>
            <person name="Szarkandi J.G."/>
            <person name="Papp V."/>
            <person name="Albert L."/>
            <person name="Andreopoulos W."/>
            <person name="Angelini C."/>
            <person name="Antonin V."/>
            <person name="Barry K.W."/>
            <person name="Bougher N.L."/>
            <person name="Buchanan P."/>
            <person name="Buyck B."/>
            <person name="Bense V."/>
            <person name="Catcheside P."/>
            <person name="Chovatia M."/>
            <person name="Cooper J."/>
            <person name="Damon W."/>
            <person name="Desjardin D."/>
            <person name="Finy P."/>
            <person name="Geml J."/>
            <person name="Haridas S."/>
            <person name="Hughes K."/>
            <person name="Justo A."/>
            <person name="Karasinski D."/>
            <person name="Kautmanova I."/>
            <person name="Kiss B."/>
            <person name="Kocsube S."/>
            <person name="Kotiranta H."/>
            <person name="LaButti K.M."/>
            <person name="Lechner B.E."/>
            <person name="Liimatainen K."/>
            <person name="Lipzen A."/>
            <person name="Lukacs Z."/>
            <person name="Mihaltcheva S."/>
            <person name="Morgado L.N."/>
            <person name="Niskanen T."/>
            <person name="Noordeloos M.E."/>
            <person name="Ohm R.A."/>
            <person name="Ortiz-Santana B."/>
            <person name="Ovrebo C."/>
            <person name="Racz N."/>
            <person name="Riley R."/>
            <person name="Savchenko A."/>
            <person name="Shiryaev A."/>
            <person name="Soop K."/>
            <person name="Spirin V."/>
            <person name="Szebenyi C."/>
            <person name="Tomsovsky M."/>
            <person name="Tulloss R.E."/>
            <person name="Uehling J."/>
            <person name="Grigoriev I.V."/>
            <person name="Vagvolgyi C."/>
            <person name="Papp T."/>
            <person name="Martin F.M."/>
            <person name="Miettinen O."/>
            <person name="Hibbett D.S."/>
            <person name="Nagy L.G."/>
        </authorList>
    </citation>
    <scope>NUCLEOTIDE SEQUENCE [LARGE SCALE GENOMIC DNA]</scope>
    <source>
        <strain evidence="2 3">OMC1185</strain>
    </source>
</reference>
<dbReference type="AlphaFoldDB" id="A0A5C3MVK6"/>
<accession>A0A5C3MVK6</accession>
<organism evidence="2 3">
    <name type="scientific">Heliocybe sulcata</name>
    <dbReference type="NCBI Taxonomy" id="5364"/>
    <lineage>
        <taxon>Eukaryota</taxon>
        <taxon>Fungi</taxon>
        <taxon>Dikarya</taxon>
        <taxon>Basidiomycota</taxon>
        <taxon>Agaricomycotina</taxon>
        <taxon>Agaricomycetes</taxon>
        <taxon>Gloeophyllales</taxon>
        <taxon>Gloeophyllaceae</taxon>
        <taxon>Heliocybe</taxon>
    </lineage>
</organism>
<evidence type="ECO:0000313" key="3">
    <source>
        <dbReference type="Proteomes" id="UP000305948"/>
    </source>
</evidence>
<dbReference type="EMBL" id="ML213517">
    <property type="protein sequence ID" value="TFK48885.1"/>
    <property type="molecule type" value="Genomic_DNA"/>
</dbReference>
<dbReference type="OrthoDB" id="412788at2759"/>
<evidence type="ECO:0000256" key="1">
    <source>
        <dbReference type="ARBA" id="ARBA00023604"/>
    </source>
</evidence>
<dbReference type="GO" id="GO:0016491">
    <property type="term" value="F:oxidoreductase activity"/>
    <property type="evidence" value="ECO:0007669"/>
    <property type="project" value="InterPro"/>
</dbReference>
<comment type="similarity">
    <text evidence="1">Belongs to the asaB hydroxylase/desaturase family.</text>
</comment>
<dbReference type="PANTHER" id="PTHR34598:SF1">
    <property type="entry name" value="PUTATIVE (AFU_ORTHOLOGUE AFUA_3G13140)-RELATED"/>
    <property type="match status" value="1"/>
</dbReference>
<protein>
    <submittedName>
        <fullName evidence="2">Uncharacterized protein</fullName>
    </submittedName>
</protein>
<name>A0A5C3MVK6_9AGAM</name>
<evidence type="ECO:0000313" key="2">
    <source>
        <dbReference type="EMBL" id="TFK48885.1"/>
    </source>
</evidence>
<sequence length="122" mass="14010">MPSVVLTLNYYVPPSDRPAPYVWAYRVDPVTGKPDQGHGQGEHGMEIEDIRGKEEEYTLDRNGFQIYRRSSKHTEFVDNAMAYSRTLPHFRDSEWGRHGPARATVHLSFFYSESAKHGVVIL</sequence>
<keyword evidence="3" id="KW-1185">Reference proteome</keyword>
<dbReference type="STRING" id="5364.A0A5C3MVK6"/>
<dbReference type="InterPro" id="IPR044053">
    <property type="entry name" value="AsaB-like"/>
</dbReference>
<dbReference type="PANTHER" id="PTHR34598">
    <property type="entry name" value="BLL6449 PROTEIN"/>
    <property type="match status" value="1"/>
</dbReference>